<dbReference type="InterPro" id="IPR045865">
    <property type="entry name" value="ACT-like_dom_sf"/>
</dbReference>
<dbReference type="OrthoDB" id="60296at2157"/>
<dbReference type="Proteomes" id="UP000077066">
    <property type="component" value="Unassembled WGS sequence"/>
</dbReference>
<dbReference type="STRING" id="55758.MBFIL_00630"/>
<dbReference type="PATRIC" id="fig|55758.3.peg.72"/>
<dbReference type="EMBL" id="LWMT01000008">
    <property type="protein sequence ID" value="KZX17578.1"/>
    <property type="molecule type" value="Genomic_DNA"/>
</dbReference>
<dbReference type="PROSITE" id="PS51671">
    <property type="entry name" value="ACT"/>
    <property type="match status" value="1"/>
</dbReference>
<sequence length="161" mass="17744">MKMNLVLELQDIPGQLVSVLSPISSLGTNLVTVIHKREDKNERGLIPVQITLEGEQNNLNAVISKLNEMQITILEVDGVILREKLTTILIGHVIDTNVKDTMDKINGLTGVSIVDFEVKLAGELESSAKLVVESDFGMKKKVLNKIQEIALEKNFLVVSEV</sequence>
<proteinExistence type="predicted"/>
<dbReference type="AlphaFoldDB" id="A0A166FDZ9"/>
<protein>
    <submittedName>
        <fullName evidence="2">Threonine dehydratase</fullName>
    </submittedName>
</protein>
<gene>
    <name evidence="2" type="ORF">MBFIL_00630</name>
</gene>
<dbReference type="SUPFAM" id="SSF55021">
    <property type="entry name" value="ACT-like"/>
    <property type="match status" value="1"/>
</dbReference>
<dbReference type="RefSeq" id="WP_066970283.1">
    <property type="nucleotide sequence ID" value="NZ_LWMT01000008.1"/>
</dbReference>
<feature type="domain" description="ACT" evidence="1">
    <location>
        <begin position="4"/>
        <end position="81"/>
    </location>
</feature>
<organism evidence="2 3">
    <name type="scientific">Methanobrevibacter filiformis</name>
    <dbReference type="NCBI Taxonomy" id="55758"/>
    <lineage>
        <taxon>Archaea</taxon>
        <taxon>Methanobacteriati</taxon>
        <taxon>Methanobacteriota</taxon>
        <taxon>Methanomada group</taxon>
        <taxon>Methanobacteria</taxon>
        <taxon>Methanobacteriales</taxon>
        <taxon>Methanobacteriaceae</taxon>
        <taxon>Methanobrevibacter</taxon>
    </lineage>
</organism>
<accession>A0A166FDZ9</accession>
<comment type="caution">
    <text evidence="2">The sequence shown here is derived from an EMBL/GenBank/DDBJ whole genome shotgun (WGS) entry which is preliminary data.</text>
</comment>
<evidence type="ECO:0000313" key="2">
    <source>
        <dbReference type="EMBL" id="KZX17578.1"/>
    </source>
</evidence>
<dbReference type="InterPro" id="IPR002912">
    <property type="entry name" value="ACT_dom"/>
</dbReference>
<name>A0A166FDZ9_9EURY</name>
<reference evidence="2 3" key="1">
    <citation type="submission" date="2016-04" db="EMBL/GenBank/DDBJ databases">
        <title>Genome sequence of Methanobrevibacter filiformis DSM 11501.</title>
        <authorList>
            <person name="Poehlein A."/>
            <person name="Seedorf H."/>
            <person name="Daniel R."/>
        </authorList>
    </citation>
    <scope>NUCLEOTIDE SEQUENCE [LARGE SCALE GENOMIC DNA]</scope>
    <source>
        <strain evidence="2 3">DSM 11501</strain>
    </source>
</reference>
<keyword evidence="3" id="KW-1185">Reference proteome</keyword>
<evidence type="ECO:0000313" key="3">
    <source>
        <dbReference type="Proteomes" id="UP000077066"/>
    </source>
</evidence>
<evidence type="ECO:0000259" key="1">
    <source>
        <dbReference type="PROSITE" id="PS51671"/>
    </source>
</evidence>